<sequence>MRVFLLRSRKSSSYDESNTRPCLSGSDDSPYGRCKPSSSAPCTISGSESSVGSGSDNNLEPQPEQQHQLDLDKEQRFGYLHNYESAYLPKFQESQANNEQQLLDKEAYLDYEAGQRRGEPDDFLELDYDRLNAAGLLVDARDDFYEQQSQQSLPAEQYMLPTEQQQQQQQQQQQSSMFNPQFLPNFNDMMRLVARYESSNEQSKFYPNESDEYQEIVAENERFPYRQPPPPPPPLSHQHQAGFHNRSSLELGCIERDSYVPPPVKTQTTGRRNKSKFNARNDITNFLS</sequence>
<evidence type="ECO:0000256" key="1">
    <source>
        <dbReference type="SAM" id="MobiDB-lite"/>
    </source>
</evidence>
<gene>
    <name evidence="2" type="ORF">TSAR_001818</name>
</gene>
<feature type="compositionally biased region" description="Low complexity" evidence="1">
    <location>
        <begin position="164"/>
        <end position="174"/>
    </location>
</feature>
<dbReference type="EMBL" id="NNAY01000025">
    <property type="protein sequence ID" value="OXU31840.1"/>
    <property type="molecule type" value="Genomic_DNA"/>
</dbReference>
<feature type="region of interest" description="Disordered" evidence="1">
    <location>
        <begin position="258"/>
        <end position="288"/>
    </location>
</feature>
<feature type="region of interest" description="Disordered" evidence="1">
    <location>
        <begin position="160"/>
        <end position="182"/>
    </location>
</feature>
<feature type="compositionally biased region" description="Polar residues" evidence="1">
    <location>
        <begin position="278"/>
        <end position="288"/>
    </location>
</feature>
<evidence type="ECO:0000313" key="2">
    <source>
        <dbReference type="EMBL" id="OXU31840.1"/>
    </source>
</evidence>
<feature type="compositionally biased region" description="Polar residues" evidence="1">
    <location>
        <begin position="56"/>
        <end position="66"/>
    </location>
</feature>
<dbReference type="OrthoDB" id="7608962at2759"/>
<accession>A0A232FMV2</accession>
<feature type="region of interest" description="Disordered" evidence="1">
    <location>
        <begin position="223"/>
        <end position="243"/>
    </location>
</feature>
<comment type="caution">
    <text evidence="2">The sequence shown here is derived from an EMBL/GenBank/DDBJ whole genome shotgun (WGS) entry which is preliminary data.</text>
</comment>
<feature type="region of interest" description="Disordered" evidence="1">
    <location>
        <begin position="1"/>
        <end position="68"/>
    </location>
</feature>
<proteinExistence type="predicted"/>
<organism evidence="2 3">
    <name type="scientific">Trichomalopsis sarcophagae</name>
    <dbReference type="NCBI Taxonomy" id="543379"/>
    <lineage>
        <taxon>Eukaryota</taxon>
        <taxon>Metazoa</taxon>
        <taxon>Ecdysozoa</taxon>
        <taxon>Arthropoda</taxon>
        <taxon>Hexapoda</taxon>
        <taxon>Insecta</taxon>
        <taxon>Pterygota</taxon>
        <taxon>Neoptera</taxon>
        <taxon>Endopterygota</taxon>
        <taxon>Hymenoptera</taxon>
        <taxon>Apocrita</taxon>
        <taxon>Proctotrupomorpha</taxon>
        <taxon>Chalcidoidea</taxon>
        <taxon>Pteromalidae</taxon>
        <taxon>Pteromalinae</taxon>
        <taxon>Trichomalopsis</taxon>
    </lineage>
</organism>
<dbReference type="AlphaFoldDB" id="A0A232FMV2"/>
<protein>
    <submittedName>
        <fullName evidence="2">Uncharacterized protein</fullName>
    </submittedName>
</protein>
<feature type="compositionally biased region" description="Low complexity" evidence="1">
    <location>
        <begin position="45"/>
        <end position="55"/>
    </location>
</feature>
<feature type="compositionally biased region" description="Pro residues" evidence="1">
    <location>
        <begin position="226"/>
        <end position="235"/>
    </location>
</feature>
<evidence type="ECO:0000313" key="3">
    <source>
        <dbReference type="Proteomes" id="UP000215335"/>
    </source>
</evidence>
<keyword evidence="3" id="KW-1185">Reference proteome</keyword>
<reference evidence="2 3" key="1">
    <citation type="journal article" date="2017" name="Curr. Biol.">
        <title>The Evolution of Venom by Co-option of Single-Copy Genes.</title>
        <authorList>
            <person name="Martinson E.O."/>
            <person name="Mrinalini"/>
            <person name="Kelkar Y.D."/>
            <person name="Chang C.H."/>
            <person name="Werren J.H."/>
        </authorList>
    </citation>
    <scope>NUCLEOTIDE SEQUENCE [LARGE SCALE GENOMIC DNA]</scope>
    <source>
        <strain evidence="2 3">Alberta</strain>
        <tissue evidence="2">Whole body</tissue>
    </source>
</reference>
<dbReference type="Proteomes" id="UP000215335">
    <property type="component" value="Unassembled WGS sequence"/>
</dbReference>
<name>A0A232FMV2_9HYME</name>